<dbReference type="SMART" id="SM00304">
    <property type="entry name" value="HAMP"/>
    <property type="match status" value="1"/>
</dbReference>
<feature type="domain" description="Guanylate cyclase" evidence="19">
    <location>
        <begin position="415"/>
        <end position="542"/>
    </location>
</feature>
<dbReference type="InterPro" id="IPR001054">
    <property type="entry name" value="A/G_cyclase"/>
</dbReference>
<evidence type="ECO:0000256" key="17">
    <source>
        <dbReference type="RuleBase" id="RU000405"/>
    </source>
</evidence>
<dbReference type="AlphaFoldDB" id="A0A916X250"/>
<dbReference type="Proteomes" id="UP000605148">
    <property type="component" value="Unassembled WGS sequence"/>
</dbReference>
<dbReference type="GO" id="GO:0004383">
    <property type="term" value="F:guanylate cyclase activity"/>
    <property type="evidence" value="ECO:0007669"/>
    <property type="project" value="TreeGrafter"/>
</dbReference>
<keyword evidence="8" id="KW-0067">ATP-binding</keyword>
<keyword evidence="5 18" id="KW-0812">Transmembrane</keyword>
<evidence type="ECO:0000259" key="19">
    <source>
        <dbReference type="PROSITE" id="PS50125"/>
    </source>
</evidence>
<keyword evidence="10 18" id="KW-1133">Transmembrane helix</keyword>
<evidence type="ECO:0000313" key="21">
    <source>
        <dbReference type="EMBL" id="GGB48020.1"/>
    </source>
</evidence>
<dbReference type="GO" id="GO:0007168">
    <property type="term" value="P:receptor guanylyl cyclase signaling pathway"/>
    <property type="evidence" value="ECO:0007669"/>
    <property type="project" value="TreeGrafter"/>
</dbReference>
<dbReference type="GO" id="GO:0035556">
    <property type="term" value="P:intracellular signal transduction"/>
    <property type="evidence" value="ECO:0007669"/>
    <property type="project" value="InterPro"/>
</dbReference>
<protein>
    <recommendedName>
        <fullName evidence="4">Adenylate cyclase</fullName>
        <ecNumber evidence="3">4.6.1.1</ecNumber>
    </recommendedName>
    <alternativeName>
        <fullName evidence="14">ATP pyrophosphate-lyase</fullName>
    </alternativeName>
    <alternativeName>
        <fullName evidence="15">Adenylyl cyclase</fullName>
    </alternativeName>
</protein>
<dbReference type="GO" id="GO:0006171">
    <property type="term" value="P:cAMP biosynthetic process"/>
    <property type="evidence" value="ECO:0007669"/>
    <property type="project" value="UniProtKB-KW"/>
</dbReference>
<dbReference type="FunFam" id="3.30.70.1230:FF:000033">
    <property type="entry name" value="Adenylate cyclase"/>
    <property type="match status" value="1"/>
</dbReference>
<keyword evidence="7" id="KW-0547">Nucleotide-binding</keyword>
<feature type="transmembrane region" description="Helical" evidence="18">
    <location>
        <begin position="296"/>
        <end position="320"/>
    </location>
</feature>
<dbReference type="PANTHER" id="PTHR11920">
    <property type="entry name" value="GUANYLYL CYCLASE"/>
    <property type="match status" value="1"/>
</dbReference>
<keyword evidence="11" id="KW-0115">cAMP biosynthesis</keyword>
<evidence type="ECO:0000256" key="8">
    <source>
        <dbReference type="ARBA" id="ARBA00022840"/>
    </source>
</evidence>
<comment type="caution">
    <text evidence="21">The sequence shown here is derived from an EMBL/GenBank/DDBJ whole genome shotgun (WGS) entry which is preliminary data.</text>
</comment>
<keyword evidence="9" id="KW-0460">Magnesium</keyword>
<dbReference type="PROSITE" id="PS00452">
    <property type="entry name" value="GUANYLATE_CYCLASE_1"/>
    <property type="match status" value="1"/>
</dbReference>
<evidence type="ECO:0000256" key="13">
    <source>
        <dbReference type="ARBA" id="ARBA00023239"/>
    </source>
</evidence>
<evidence type="ECO:0000256" key="2">
    <source>
        <dbReference type="ARBA" id="ARBA00004370"/>
    </source>
</evidence>
<comment type="similarity">
    <text evidence="17">Belongs to the adenylyl cyclase class-4/guanylyl cyclase family.</text>
</comment>
<dbReference type="PROSITE" id="PS50125">
    <property type="entry name" value="GUANYLATE_CYCLASE_2"/>
    <property type="match status" value="1"/>
</dbReference>
<comment type="subcellular location">
    <subcellularLocation>
        <location evidence="2">Membrane</location>
    </subcellularLocation>
</comment>
<evidence type="ECO:0000256" key="18">
    <source>
        <dbReference type="SAM" id="Phobius"/>
    </source>
</evidence>
<evidence type="ECO:0000256" key="11">
    <source>
        <dbReference type="ARBA" id="ARBA00022998"/>
    </source>
</evidence>
<dbReference type="Pfam" id="PF00672">
    <property type="entry name" value="HAMP"/>
    <property type="match status" value="1"/>
</dbReference>
<dbReference type="PROSITE" id="PS50885">
    <property type="entry name" value="HAMP"/>
    <property type="match status" value="1"/>
</dbReference>
<evidence type="ECO:0000259" key="20">
    <source>
        <dbReference type="PROSITE" id="PS50885"/>
    </source>
</evidence>
<comment type="subunit">
    <text evidence="16">Homodimer. Can also exist as monomer.</text>
</comment>
<comment type="catalytic activity">
    <reaction evidence="1">
        <text>ATP = 3',5'-cyclic AMP + diphosphate</text>
        <dbReference type="Rhea" id="RHEA:15389"/>
        <dbReference type="ChEBI" id="CHEBI:30616"/>
        <dbReference type="ChEBI" id="CHEBI:33019"/>
        <dbReference type="ChEBI" id="CHEBI:58165"/>
        <dbReference type="EC" id="4.6.1.1"/>
    </reaction>
</comment>
<keyword evidence="22" id="KW-1185">Reference proteome</keyword>
<evidence type="ECO:0000256" key="3">
    <source>
        <dbReference type="ARBA" id="ARBA00012201"/>
    </source>
</evidence>
<dbReference type="CDD" id="cd07302">
    <property type="entry name" value="CHD"/>
    <property type="match status" value="1"/>
</dbReference>
<evidence type="ECO:0000256" key="5">
    <source>
        <dbReference type="ARBA" id="ARBA00022692"/>
    </source>
</evidence>
<dbReference type="GO" id="GO:0001653">
    <property type="term" value="F:peptide receptor activity"/>
    <property type="evidence" value="ECO:0007669"/>
    <property type="project" value="TreeGrafter"/>
</dbReference>
<dbReference type="GO" id="GO:0046872">
    <property type="term" value="F:metal ion binding"/>
    <property type="evidence" value="ECO:0007669"/>
    <property type="project" value="UniProtKB-KW"/>
</dbReference>
<dbReference type="GO" id="GO:0005886">
    <property type="term" value="C:plasma membrane"/>
    <property type="evidence" value="ECO:0007669"/>
    <property type="project" value="TreeGrafter"/>
</dbReference>
<evidence type="ECO:0000256" key="12">
    <source>
        <dbReference type="ARBA" id="ARBA00023136"/>
    </source>
</evidence>
<evidence type="ECO:0000256" key="6">
    <source>
        <dbReference type="ARBA" id="ARBA00022723"/>
    </source>
</evidence>
<reference evidence="21" key="2">
    <citation type="submission" date="2020-09" db="EMBL/GenBank/DDBJ databases">
        <authorList>
            <person name="Sun Q."/>
            <person name="Zhou Y."/>
        </authorList>
    </citation>
    <scope>NUCLEOTIDE SEQUENCE</scope>
    <source>
        <strain evidence="21">CGMCC 1.12426</strain>
    </source>
</reference>
<keyword evidence="13 17" id="KW-0456">Lyase</keyword>
<gene>
    <name evidence="21" type="ORF">GCM10011316_20180</name>
</gene>
<evidence type="ECO:0000313" key="22">
    <source>
        <dbReference type="Proteomes" id="UP000605148"/>
    </source>
</evidence>
<evidence type="ECO:0000256" key="10">
    <source>
        <dbReference type="ARBA" id="ARBA00022989"/>
    </source>
</evidence>
<accession>A0A916X250</accession>
<dbReference type="Gene3D" id="3.30.70.1230">
    <property type="entry name" value="Nucleotide cyclase"/>
    <property type="match status" value="1"/>
</dbReference>
<dbReference type="InterPro" id="IPR029787">
    <property type="entry name" value="Nucleotide_cyclase"/>
</dbReference>
<proteinExistence type="inferred from homology"/>
<organism evidence="21 22">
    <name type="scientific">Roseibium aquae</name>
    <dbReference type="NCBI Taxonomy" id="1323746"/>
    <lineage>
        <taxon>Bacteria</taxon>
        <taxon>Pseudomonadati</taxon>
        <taxon>Pseudomonadota</taxon>
        <taxon>Alphaproteobacteria</taxon>
        <taxon>Hyphomicrobiales</taxon>
        <taxon>Stappiaceae</taxon>
        <taxon>Roseibium</taxon>
    </lineage>
</organism>
<evidence type="ECO:0000256" key="16">
    <source>
        <dbReference type="ARBA" id="ARBA00064436"/>
    </source>
</evidence>
<evidence type="ECO:0000256" key="9">
    <source>
        <dbReference type="ARBA" id="ARBA00022842"/>
    </source>
</evidence>
<dbReference type="Pfam" id="PF05228">
    <property type="entry name" value="CHASE4"/>
    <property type="match status" value="1"/>
</dbReference>
<dbReference type="PANTHER" id="PTHR11920:SF335">
    <property type="entry name" value="GUANYLATE CYCLASE"/>
    <property type="match status" value="1"/>
</dbReference>
<dbReference type="InterPro" id="IPR007892">
    <property type="entry name" value="CHASE4"/>
</dbReference>
<dbReference type="InterPro" id="IPR018297">
    <property type="entry name" value="A/G_cyclase_CS"/>
</dbReference>
<evidence type="ECO:0000256" key="1">
    <source>
        <dbReference type="ARBA" id="ARBA00001593"/>
    </source>
</evidence>
<name>A0A916X250_9HYPH</name>
<dbReference type="SMART" id="SM00044">
    <property type="entry name" value="CYCc"/>
    <property type="match status" value="1"/>
</dbReference>
<keyword evidence="12 18" id="KW-0472">Membrane</keyword>
<evidence type="ECO:0000256" key="14">
    <source>
        <dbReference type="ARBA" id="ARBA00032597"/>
    </source>
</evidence>
<dbReference type="InterPro" id="IPR003660">
    <property type="entry name" value="HAMP_dom"/>
</dbReference>
<evidence type="ECO:0000256" key="4">
    <source>
        <dbReference type="ARBA" id="ARBA00021420"/>
    </source>
</evidence>
<dbReference type="InterPro" id="IPR050401">
    <property type="entry name" value="Cyclic_nucleotide_synthase"/>
</dbReference>
<dbReference type="SUPFAM" id="SSF55073">
    <property type="entry name" value="Nucleotide cyclase"/>
    <property type="match status" value="1"/>
</dbReference>
<dbReference type="GO" id="GO:0004016">
    <property type="term" value="F:adenylate cyclase activity"/>
    <property type="evidence" value="ECO:0007669"/>
    <property type="project" value="UniProtKB-EC"/>
</dbReference>
<dbReference type="SUPFAM" id="SSF158472">
    <property type="entry name" value="HAMP domain-like"/>
    <property type="match status" value="1"/>
</dbReference>
<dbReference type="EC" id="4.6.1.1" evidence="3"/>
<keyword evidence="6" id="KW-0479">Metal-binding</keyword>
<evidence type="ECO:0000256" key="7">
    <source>
        <dbReference type="ARBA" id="ARBA00022741"/>
    </source>
</evidence>
<evidence type="ECO:0000256" key="15">
    <source>
        <dbReference type="ARBA" id="ARBA00032637"/>
    </source>
</evidence>
<dbReference type="OrthoDB" id="315417at2"/>
<reference evidence="21" key="1">
    <citation type="journal article" date="2014" name="Int. J. Syst. Evol. Microbiol.">
        <title>Complete genome sequence of Corynebacterium casei LMG S-19264T (=DSM 44701T), isolated from a smear-ripened cheese.</title>
        <authorList>
            <consortium name="US DOE Joint Genome Institute (JGI-PGF)"/>
            <person name="Walter F."/>
            <person name="Albersmeier A."/>
            <person name="Kalinowski J."/>
            <person name="Ruckert C."/>
        </authorList>
    </citation>
    <scope>NUCLEOTIDE SEQUENCE</scope>
    <source>
        <strain evidence="21">CGMCC 1.12426</strain>
    </source>
</reference>
<feature type="domain" description="HAMP" evidence="20">
    <location>
        <begin position="322"/>
        <end position="375"/>
    </location>
</feature>
<dbReference type="Pfam" id="PF00211">
    <property type="entry name" value="Guanylate_cyc"/>
    <property type="match status" value="1"/>
</dbReference>
<dbReference type="GO" id="GO:0005524">
    <property type="term" value="F:ATP binding"/>
    <property type="evidence" value="ECO:0007669"/>
    <property type="project" value="UniProtKB-KW"/>
</dbReference>
<feature type="transmembrane region" description="Helical" evidence="18">
    <location>
        <begin position="27"/>
        <end position="45"/>
    </location>
</feature>
<dbReference type="Gene3D" id="6.10.340.10">
    <property type="match status" value="1"/>
</dbReference>
<sequence>MVYWLSVLGEAADDQAEHRMTLRFKTLLLVSATLILSAAALFYFVSEITLGSYRQLENDNANKDLQRLEKVFHADLERLFSLLEDFASWDDTYRFIETDNPEFIRSNFAADTFSAPEIEFVLIVDSLGNALHTSSYGLEPQLAKAIIAGLENRLGTSGDLLEDYPEEYGLVTLRRETLLIAMAPVLKSDDSGPPRGVMLAGKVLDTKMLDQLRLRTQLDLNFQNLMVNPNVPGVKPHLTAFLDENPLPSFDNPPHLMVADNPQSLLGYILMPGILGDPLLLWAVEIPRDIYSRGIQSLRVLLVVMAAIGAILICCILFLLERLVLRRISRLGKTVAEIGEKDDLTVRVRSEGTDELGQLGRTLNWMLDQLQVSRKKALEEHDRAENLLLNILPSSIAEQLKNTNKPIADSHNEVSVLFADLAGFTALSATMAPTDLLAMLNTIFSRFDELTQTLGLEKIKTIGDAYMVASGLPDPRDDHAQACAEMAIGMLKVMDEFSSDFEQRLQIRIGINSGTVVAGVIGKKKFIYDLWGDTVNIASRMESTGVVGMIQVTEATYERLKNSYDLEKRGEIDVKGCGPMTTYVLEGRKN</sequence>
<dbReference type="CDD" id="cd06225">
    <property type="entry name" value="HAMP"/>
    <property type="match status" value="1"/>
</dbReference>
<dbReference type="EMBL" id="BMFA01000005">
    <property type="protein sequence ID" value="GGB48020.1"/>
    <property type="molecule type" value="Genomic_DNA"/>
</dbReference>